<organism evidence="2 4">
    <name type="scientific">Sellimonas catena</name>
    <dbReference type="NCBI Taxonomy" id="2994035"/>
    <lineage>
        <taxon>Bacteria</taxon>
        <taxon>Bacillati</taxon>
        <taxon>Bacillota</taxon>
        <taxon>Clostridia</taxon>
        <taxon>Lachnospirales</taxon>
        <taxon>Lachnospiraceae</taxon>
        <taxon>Sellimonas</taxon>
    </lineage>
</organism>
<comment type="caution">
    <text evidence="2">The sequence shown here is derived from an EMBL/GenBank/DDBJ whole genome shotgun (WGS) entry which is preliminary data.</text>
</comment>
<name>A0A9W6C7L9_9FIRM</name>
<dbReference type="AlphaFoldDB" id="A0A9W6C7L9"/>
<dbReference type="GO" id="GO:0016758">
    <property type="term" value="F:hexosyltransferase activity"/>
    <property type="evidence" value="ECO:0007669"/>
    <property type="project" value="UniProtKB-ARBA"/>
</dbReference>
<dbReference type="Gene3D" id="3.90.550.10">
    <property type="entry name" value="Spore Coat Polysaccharide Biosynthesis Protein SpsA, Chain A"/>
    <property type="match status" value="1"/>
</dbReference>
<keyword evidence="4" id="KW-1185">Reference proteome</keyword>
<reference evidence="3" key="4">
    <citation type="submission" date="2022-11" db="EMBL/GenBank/DDBJ databases">
        <title>Draft genome sequence of Sellimonas catena strain 18CBH55.</title>
        <authorList>
            <person name="Atsushi H."/>
            <person name="Moriya O."/>
            <person name="Mitsuo S."/>
        </authorList>
    </citation>
    <scope>NUCLEOTIDE SEQUENCE</scope>
    <source>
        <strain evidence="3">18CBH55</strain>
    </source>
</reference>
<protein>
    <recommendedName>
        <fullName evidence="1">Glycosyltransferase 2-like domain-containing protein</fullName>
    </recommendedName>
</protein>
<dbReference type="Proteomes" id="UP001145145">
    <property type="component" value="Unassembled WGS sequence"/>
</dbReference>
<dbReference type="Proteomes" id="UP001145094">
    <property type="component" value="Unassembled WGS sequence"/>
</dbReference>
<feature type="domain" description="Glycosyltransferase 2-like" evidence="1">
    <location>
        <begin position="7"/>
        <end position="134"/>
    </location>
</feature>
<reference evidence="2" key="1">
    <citation type="submission" date="2022-11" db="EMBL/GenBank/DDBJ databases">
        <title>Draft genome sequence of Sellimonas catena strain 12EGH17.</title>
        <authorList>
            <person name="Hisatomi A."/>
            <person name="Ohkuma M."/>
            <person name="Sakamoto M."/>
        </authorList>
    </citation>
    <scope>NUCLEOTIDE SEQUENCE</scope>
    <source>
        <strain evidence="2">12EGH17</strain>
    </source>
</reference>
<evidence type="ECO:0000313" key="4">
    <source>
        <dbReference type="Proteomes" id="UP001145145"/>
    </source>
</evidence>
<dbReference type="SUPFAM" id="SSF53448">
    <property type="entry name" value="Nucleotide-diphospho-sugar transferases"/>
    <property type="match status" value="1"/>
</dbReference>
<dbReference type="EMBL" id="BSBO01000011">
    <property type="protein sequence ID" value="GLG04170.1"/>
    <property type="molecule type" value="Genomic_DNA"/>
</dbReference>
<reference evidence="3" key="3">
    <citation type="submission" date="2022-11" db="EMBL/GenBank/DDBJ databases">
        <title>Draft genome sequence of Sellimonas catena strain 18CBH55.</title>
        <authorList>
            <person name="Hisatomi A."/>
            <person name="Ohkuma M."/>
            <person name="Sakamoto M."/>
        </authorList>
    </citation>
    <scope>NUCLEOTIDE SEQUENCE</scope>
    <source>
        <strain evidence="3">18CBH55</strain>
    </source>
</reference>
<dbReference type="EMBL" id="BSCH01000002">
    <property type="protein sequence ID" value="GLG89046.1"/>
    <property type="molecule type" value="Genomic_DNA"/>
</dbReference>
<dbReference type="PANTHER" id="PTHR22916:SF3">
    <property type="entry name" value="UDP-GLCNAC:BETAGAL BETA-1,3-N-ACETYLGLUCOSAMINYLTRANSFERASE-LIKE PROTEIN 1"/>
    <property type="match status" value="1"/>
</dbReference>
<dbReference type="PANTHER" id="PTHR22916">
    <property type="entry name" value="GLYCOSYLTRANSFERASE"/>
    <property type="match status" value="1"/>
</dbReference>
<evidence type="ECO:0000313" key="2">
    <source>
        <dbReference type="EMBL" id="GLG04170.1"/>
    </source>
</evidence>
<sequence length="350" mass="41450">MSRIQVSVIMPVYNSEEYLETAIKSVLNQDIEEMELLLVDDGSKDNSGNICDRYQDDPRVRVFHKENEGICATRNFAVEHAGGEYLVFIDNDDELADHVLSENYALAKKYDADVVKYGCSIEESFESGYVEKRANVFKKLRVFDQSKAARYYAIADKERYFSYIWNGMYRRSWWQEHHLKFNTEIKCGFEDRVLNYEIFRLARRQVLNPHIGYRYFQRFEHSTFKKFNRNMLYSGLLSAEAEYGLFQHLKESDDFHSDWIRRSAEYLIEFLMLLSRKDNDMSQEEVAAFMRKLKKSKVFHDVQKKGADQNLPLTKKGVVRLFVKGRYSALLSISKVYVRFIFLKKRLGKR</sequence>
<accession>A0A9W6C7L9</accession>
<reference evidence="2 4" key="5">
    <citation type="journal article" date="2023" name="Int. J. Syst. Evol. Microbiol.">
        <title>Sellimonas catena sp. nov., isolated from human faeces.</title>
        <authorList>
            <person name="Hisatomi A."/>
            <person name="Ohkuma M."/>
            <person name="Sakamoto M."/>
        </authorList>
    </citation>
    <scope>NUCLEOTIDE SEQUENCE [LARGE SCALE GENOMIC DNA]</scope>
    <source>
        <strain evidence="2 4">12EGH17</strain>
        <strain evidence="3">18CBH55</strain>
    </source>
</reference>
<dbReference type="InterPro" id="IPR001173">
    <property type="entry name" value="Glyco_trans_2-like"/>
</dbReference>
<evidence type="ECO:0000313" key="3">
    <source>
        <dbReference type="EMBL" id="GLG89046.1"/>
    </source>
</evidence>
<dbReference type="RefSeq" id="WP_087252543.1">
    <property type="nucleotide sequence ID" value="NZ_BSBO01000011.1"/>
</dbReference>
<proteinExistence type="predicted"/>
<gene>
    <name evidence="2" type="ORF">Selli1_13440</name>
    <name evidence="3" type="ORF">Selli2_04720</name>
</gene>
<reference evidence="2" key="2">
    <citation type="submission" date="2022-11" db="EMBL/GenBank/DDBJ databases">
        <title>Draft genome sequence of Sellimonas catena strain 12EGH17.</title>
        <authorList>
            <person name="Atsushi H."/>
            <person name="Moriya O."/>
            <person name="Mitsuo S."/>
        </authorList>
    </citation>
    <scope>NUCLEOTIDE SEQUENCE</scope>
    <source>
        <strain evidence="2">12EGH17</strain>
    </source>
</reference>
<dbReference type="CDD" id="cd00761">
    <property type="entry name" value="Glyco_tranf_GTA_type"/>
    <property type="match status" value="1"/>
</dbReference>
<dbReference type="Pfam" id="PF00535">
    <property type="entry name" value="Glycos_transf_2"/>
    <property type="match status" value="1"/>
</dbReference>
<dbReference type="InterPro" id="IPR029044">
    <property type="entry name" value="Nucleotide-diphossugar_trans"/>
</dbReference>
<evidence type="ECO:0000259" key="1">
    <source>
        <dbReference type="Pfam" id="PF00535"/>
    </source>
</evidence>